<feature type="compositionally biased region" description="Low complexity" evidence="1">
    <location>
        <begin position="174"/>
        <end position="184"/>
    </location>
</feature>
<name>A0ABR4SIV3_9MICO</name>
<accession>A0ABR4SIV3</accession>
<evidence type="ECO:0000313" key="5">
    <source>
        <dbReference type="Proteomes" id="UP000030182"/>
    </source>
</evidence>
<feature type="compositionally biased region" description="Basic and acidic residues" evidence="1">
    <location>
        <begin position="625"/>
        <end position="649"/>
    </location>
</feature>
<feature type="region of interest" description="Disordered" evidence="1">
    <location>
        <begin position="616"/>
        <end position="746"/>
    </location>
</feature>
<feature type="compositionally biased region" description="Low complexity" evidence="1">
    <location>
        <begin position="28"/>
        <end position="54"/>
    </location>
</feature>
<dbReference type="RefSeq" id="WP_034373315.1">
    <property type="nucleotide sequence ID" value="NZ_KN323183.1"/>
</dbReference>
<feature type="compositionally biased region" description="Basic and acidic residues" evidence="1">
    <location>
        <begin position="728"/>
        <end position="746"/>
    </location>
</feature>
<reference evidence="4 5" key="1">
    <citation type="submission" date="2014-01" db="EMBL/GenBank/DDBJ databases">
        <title>Draft genome sequence of the multidrug-resistant clinical isolate Dermabacter hominis 1368.</title>
        <authorList>
            <person name="Albersmeier A."/>
            <person name="Bomholt C."/>
            <person name="Glaub A."/>
            <person name="Ruckert C."/>
            <person name="Soriano F."/>
            <person name="Fernandez-Natal I."/>
            <person name="Tauch A."/>
        </authorList>
    </citation>
    <scope>NUCLEOTIDE SEQUENCE [LARGE SCALE GENOMIC DNA]</scope>
    <source>
        <strain evidence="4 5">1368</strain>
    </source>
</reference>
<feature type="chain" id="PRO_5047327916" description="SCP domain-containing protein" evidence="2">
    <location>
        <begin position="23"/>
        <end position="746"/>
    </location>
</feature>
<dbReference type="SUPFAM" id="SSF55797">
    <property type="entry name" value="PR-1-like"/>
    <property type="match status" value="1"/>
</dbReference>
<feature type="compositionally biased region" description="Basic and acidic residues" evidence="1">
    <location>
        <begin position="202"/>
        <end position="212"/>
    </location>
</feature>
<dbReference type="Pfam" id="PF00188">
    <property type="entry name" value="CAP"/>
    <property type="match status" value="1"/>
</dbReference>
<comment type="caution">
    <text evidence="4">The sequence shown here is derived from an EMBL/GenBank/DDBJ whole genome shotgun (WGS) entry which is preliminary data.</text>
</comment>
<protein>
    <recommendedName>
        <fullName evidence="3">SCP domain-containing protein</fullName>
    </recommendedName>
</protein>
<dbReference type="CDD" id="cd05379">
    <property type="entry name" value="CAP_bacterial"/>
    <property type="match status" value="1"/>
</dbReference>
<feature type="region of interest" description="Disordered" evidence="1">
    <location>
        <begin position="28"/>
        <end position="243"/>
    </location>
</feature>
<feature type="compositionally biased region" description="Basic and acidic residues" evidence="1">
    <location>
        <begin position="275"/>
        <end position="298"/>
    </location>
</feature>
<dbReference type="Gene3D" id="3.40.33.10">
    <property type="entry name" value="CAP"/>
    <property type="match status" value="1"/>
</dbReference>
<feature type="domain" description="SCP" evidence="3">
    <location>
        <begin position="403"/>
        <end position="508"/>
    </location>
</feature>
<organism evidence="4 5">
    <name type="scientific">Dermabacter hominis 1368</name>
    <dbReference type="NCBI Taxonomy" id="1450519"/>
    <lineage>
        <taxon>Bacteria</taxon>
        <taxon>Bacillati</taxon>
        <taxon>Actinomycetota</taxon>
        <taxon>Actinomycetes</taxon>
        <taxon>Micrococcales</taxon>
        <taxon>Dermabacteraceae</taxon>
        <taxon>Dermabacter</taxon>
    </lineage>
</organism>
<dbReference type="InterPro" id="IPR014044">
    <property type="entry name" value="CAP_dom"/>
</dbReference>
<feature type="compositionally biased region" description="Basic and acidic residues" evidence="1">
    <location>
        <begin position="706"/>
        <end position="722"/>
    </location>
</feature>
<dbReference type="Proteomes" id="UP000030182">
    <property type="component" value="Unassembled WGS sequence"/>
</dbReference>
<keyword evidence="2" id="KW-0732">Signal</keyword>
<feature type="signal peptide" evidence="2">
    <location>
        <begin position="1"/>
        <end position="22"/>
    </location>
</feature>
<dbReference type="InterPro" id="IPR035940">
    <property type="entry name" value="CAP_sf"/>
</dbReference>
<evidence type="ECO:0000256" key="2">
    <source>
        <dbReference type="SAM" id="SignalP"/>
    </source>
</evidence>
<evidence type="ECO:0000259" key="3">
    <source>
        <dbReference type="Pfam" id="PF00188"/>
    </source>
</evidence>
<sequence length="746" mass="79084">MTFTRKKLGPVIGLGLSLSLLAACSGGSAANHAASQSSPSMSTSADSSSSASTSPNGTSGNEAGSDAAATESTQSGEDDEDYSNESLAQRWARKKNRSFGQDASRIGESGSSGVANNSELNAGKAPTDGRGNDNKSGFEITPETALARGESDTPIPPAKTPDQNSTPAKDDPASKPAAPKPAQDNTDGGKNGTIVAAPEPNKPGDHRGDSGKPGKKPGKSDGTPQPERPSNPSKPNKPKKTVTIAAFDEEGYNAALKDWNNNLQSARNTSARANTELDRARREAESSRAKAEESRAAYEREKAKLDELIAAMPGDGDLAAKRDLAAKLKVEAEKAAADVEAADAKLAAAQKAKQDADRKLDNATKQLAALSGNREQLEQGSSVLYSALDEQNQLRALSDAVAERINAYRVKNGLNELVYAPVFNDEAATWSTSMATSRELKHSNKDKIGYSGENIIQATCDLDASSVDECADNLFKKWHDSDAHNTNMLDERFSHAGLGLAKSDDGQVYGTNMFYIKEDARLVNSDTREPKSKAMPESLEGEYVPEGAIAATGGSKLTYEVDDRNTTEYEKWEGGKEGLDYTKGVQRGVDERISSLSDAPNIEDLKDLDTKIADAQTQVDEAQAEVDKSTKEVTDAEAAKKDAEQRNTESTEASTTADRELADAEAAAPEAEKARASQQAKVDRQTEAVGEAESKAGADNQTALKAENDLKDAQAKADKAAKAEAGVEADKPTEKDFTSYHEIPAE</sequence>
<dbReference type="PROSITE" id="PS51257">
    <property type="entry name" value="PROKAR_LIPOPROTEIN"/>
    <property type="match status" value="1"/>
</dbReference>
<feature type="compositionally biased region" description="Polar residues" evidence="1">
    <location>
        <begin position="262"/>
        <end position="273"/>
    </location>
</feature>
<feature type="compositionally biased region" description="Basic and acidic residues" evidence="1">
    <location>
        <begin position="670"/>
        <end position="696"/>
    </location>
</feature>
<proteinExistence type="predicted"/>
<keyword evidence="5" id="KW-1185">Reference proteome</keyword>
<evidence type="ECO:0000313" key="4">
    <source>
        <dbReference type="EMBL" id="KDS93093.1"/>
    </source>
</evidence>
<feature type="compositionally biased region" description="Polar residues" evidence="1">
    <location>
        <begin position="109"/>
        <end position="120"/>
    </location>
</feature>
<gene>
    <name evidence="4" type="ORF">DHOM_08095</name>
</gene>
<dbReference type="EMBL" id="JDRS01000010">
    <property type="protein sequence ID" value="KDS93093.1"/>
    <property type="molecule type" value="Genomic_DNA"/>
</dbReference>
<feature type="region of interest" description="Disordered" evidence="1">
    <location>
        <begin position="262"/>
        <end position="298"/>
    </location>
</feature>
<evidence type="ECO:0000256" key="1">
    <source>
        <dbReference type="SAM" id="MobiDB-lite"/>
    </source>
</evidence>